<dbReference type="InterPro" id="IPR036852">
    <property type="entry name" value="Peptidase_S8/S53_dom_sf"/>
</dbReference>
<dbReference type="RefSeq" id="WP_108604333.1">
    <property type="nucleotide sequence ID" value="NZ_CP026604.1"/>
</dbReference>
<dbReference type="InterPro" id="IPR050131">
    <property type="entry name" value="Peptidase_S8_subtilisin-like"/>
</dbReference>
<dbReference type="InterPro" id="IPR015500">
    <property type="entry name" value="Peptidase_S8_subtilisin-rel"/>
</dbReference>
<organism evidence="7 8">
    <name type="scientific">Saccharobesus litoralis</name>
    <dbReference type="NCBI Taxonomy" id="2172099"/>
    <lineage>
        <taxon>Bacteria</taxon>
        <taxon>Pseudomonadati</taxon>
        <taxon>Pseudomonadota</taxon>
        <taxon>Gammaproteobacteria</taxon>
        <taxon>Alteromonadales</taxon>
        <taxon>Alteromonadaceae</taxon>
        <taxon>Saccharobesus</taxon>
    </lineage>
</organism>
<feature type="active site" description="Charge relay system" evidence="5">
    <location>
        <position position="214"/>
    </location>
</feature>
<dbReference type="PANTHER" id="PTHR43806:SF11">
    <property type="entry name" value="CEREVISIN-RELATED"/>
    <property type="match status" value="1"/>
</dbReference>
<proteinExistence type="inferred from homology"/>
<dbReference type="Pfam" id="PF00082">
    <property type="entry name" value="Peptidase_S8"/>
    <property type="match status" value="1"/>
</dbReference>
<protein>
    <recommendedName>
        <fullName evidence="6">Peptidase S8/S53 domain-containing protein</fullName>
    </recommendedName>
</protein>
<evidence type="ECO:0000256" key="1">
    <source>
        <dbReference type="ARBA" id="ARBA00011073"/>
    </source>
</evidence>
<dbReference type="SUPFAM" id="SSF52743">
    <property type="entry name" value="Subtilisin-like"/>
    <property type="match status" value="1"/>
</dbReference>
<evidence type="ECO:0000259" key="6">
    <source>
        <dbReference type="Pfam" id="PF00082"/>
    </source>
</evidence>
<dbReference type="EMBL" id="CP026604">
    <property type="protein sequence ID" value="AWB68269.1"/>
    <property type="molecule type" value="Genomic_DNA"/>
</dbReference>
<comment type="similarity">
    <text evidence="1 5">Belongs to the peptidase S8 family.</text>
</comment>
<evidence type="ECO:0000256" key="3">
    <source>
        <dbReference type="ARBA" id="ARBA00022801"/>
    </source>
</evidence>
<evidence type="ECO:0000256" key="2">
    <source>
        <dbReference type="ARBA" id="ARBA00022670"/>
    </source>
</evidence>
<accession>A0A2S0VVM7</accession>
<dbReference type="PANTHER" id="PTHR43806">
    <property type="entry name" value="PEPTIDASE S8"/>
    <property type="match status" value="1"/>
</dbReference>
<dbReference type="InterPro" id="IPR000209">
    <property type="entry name" value="Peptidase_S8/S53_dom"/>
</dbReference>
<gene>
    <name evidence="7" type="ORF">C2869_18435</name>
</gene>
<reference evidence="7 8" key="1">
    <citation type="submission" date="2018-01" db="EMBL/GenBank/DDBJ databases">
        <title>Genome sequence of a Cantenovulum-like bacteria.</title>
        <authorList>
            <person name="Tan W.R."/>
            <person name="Lau N.-S."/>
            <person name="Go F."/>
            <person name="Amirul A.-A.A."/>
        </authorList>
    </citation>
    <scope>NUCLEOTIDE SEQUENCE [LARGE SCALE GENOMIC DNA]</scope>
    <source>
        <strain evidence="7 8">CCB-QB4</strain>
    </source>
</reference>
<feature type="active site" description="Charge relay system" evidence="5">
    <location>
        <position position="400"/>
    </location>
</feature>
<dbReference type="PROSITE" id="PS51892">
    <property type="entry name" value="SUBTILASE"/>
    <property type="match status" value="1"/>
</dbReference>
<dbReference type="PRINTS" id="PR00723">
    <property type="entry name" value="SUBTILISIN"/>
</dbReference>
<feature type="domain" description="Peptidase S8/S53" evidence="6">
    <location>
        <begin position="207"/>
        <end position="444"/>
    </location>
</feature>
<evidence type="ECO:0000256" key="5">
    <source>
        <dbReference type="PROSITE-ProRule" id="PRU01240"/>
    </source>
</evidence>
<evidence type="ECO:0000313" key="7">
    <source>
        <dbReference type="EMBL" id="AWB68269.1"/>
    </source>
</evidence>
<dbReference type="GO" id="GO:0004252">
    <property type="term" value="F:serine-type endopeptidase activity"/>
    <property type="evidence" value="ECO:0007669"/>
    <property type="project" value="UniProtKB-UniRule"/>
</dbReference>
<dbReference type="GO" id="GO:0006508">
    <property type="term" value="P:proteolysis"/>
    <property type="evidence" value="ECO:0007669"/>
    <property type="project" value="UniProtKB-KW"/>
</dbReference>
<keyword evidence="3 5" id="KW-0378">Hydrolase</keyword>
<dbReference type="KEGG" id="cate:C2869_18435"/>
<evidence type="ECO:0000313" key="8">
    <source>
        <dbReference type="Proteomes" id="UP000244441"/>
    </source>
</evidence>
<keyword evidence="4 5" id="KW-0720">Serine protease</keyword>
<dbReference type="AlphaFoldDB" id="A0A2S0VVM7"/>
<dbReference type="OrthoDB" id="5405281at2"/>
<dbReference type="Gene3D" id="3.40.50.200">
    <property type="entry name" value="Peptidase S8/S53 domain"/>
    <property type="match status" value="1"/>
</dbReference>
<evidence type="ECO:0000256" key="4">
    <source>
        <dbReference type="ARBA" id="ARBA00022825"/>
    </source>
</evidence>
<name>A0A2S0VVM7_9ALTE</name>
<keyword evidence="8" id="KW-1185">Reference proteome</keyword>
<feature type="active site" description="Charge relay system" evidence="5">
    <location>
        <position position="245"/>
    </location>
</feature>
<keyword evidence="2 5" id="KW-0645">Protease</keyword>
<dbReference type="Proteomes" id="UP000244441">
    <property type="component" value="Chromosome"/>
</dbReference>
<sequence>MRTNHLIFSILLILSAIQTALGLPTNLNGTLTDIISQDIEPTLDKISQQVSKPTELDNQLNLLEPIKSVITPVTSLPQKIDVKNTLGKTLWTEVEVENGWHAIQRQWLITLAEHQFSLFQQWAQQHKIQVLEQQALLSIKMRVITIQVPEKLDSYAALTQHLPTELSHTVDRNHVYFAQSAEPVISPQAKKTPQTNTVKPQKKCAHSVKIGMLDTAVDVSHPAFEHSQIQTKNFIPNDLPQPKAHGTAVAAILVSQHPNINSSLNKARLYAASVFYQQTQYRQGSSLMQLLAGLNWVAAEQVSVINLSLAGPDNLLLQQAIANINQQGITIVAAVGNEGPSAPPMYPAAYPDVIGVTAIDHSGALYRWANRGPQVDFASYGVNTITARLPNHFGAESGTSIATPWVSAQVACAKANDGQHFMQTLIQSSQDLGAAGFDEKFGHGLLSFD</sequence>
<dbReference type="CDD" id="cd05561">
    <property type="entry name" value="Peptidases_S8_4"/>
    <property type="match status" value="1"/>
</dbReference>